<evidence type="ECO:0000256" key="3">
    <source>
        <dbReference type="ARBA" id="ARBA00022737"/>
    </source>
</evidence>
<dbReference type="SMART" id="SM00368">
    <property type="entry name" value="LRR_RI"/>
    <property type="match status" value="2"/>
</dbReference>
<dbReference type="Gene3D" id="3.80.10.10">
    <property type="entry name" value="Ribonuclease Inhibitor"/>
    <property type="match status" value="1"/>
</dbReference>
<dbReference type="GeneTree" id="ENSGT00950000185068"/>
<reference evidence="4" key="1">
    <citation type="submission" date="2025-08" db="UniProtKB">
        <authorList>
            <consortium name="Ensembl"/>
        </authorList>
    </citation>
    <scope>IDENTIFICATION</scope>
</reference>
<reference evidence="4" key="2">
    <citation type="submission" date="2025-09" db="UniProtKB">
        <authorList>
            <consortium name="Ensembl"/>
        </authorList>
    </citation>
    <scope>IDENTIFICATION</scope>
</reference>
<dbReference type="AlphaFoldDB" id="A0A674J7T5"/>
<sequence length="158" mass="16809">MLIGHAEGLVGGATCQTSCDEPIHIIIPFLCLSLSCSLGYCGVTAAGCGDLAPVLRTRQSLTELNLWGKLGDAGVRLLCKGLKHPNCKLQKLHRKSSWATALKGQPRIPLTLGNPLVAESRYSQLCTTHRRIALPPCSGCGGAWRCMSGAECMVLHLS</sequence>
<name>A0A674J7T5_9SAUR</name>
<keyword evidence="2" id="KW-0963">Cytoplasm</keyword>
<protein>
    <submittedName>
        <fullName evidence="4">Uncharacterized protein</fullName>
    </submittedName>
</protein>
<accession>A0A674J7T5</accession>
<evidence type="ECO:0000256" key="1">
    <source>
        <dbReference type="ARBA" id="ARBA00004496"/>
    </source>
</evidence>
<keyword evidence="3" id="KW-0677">Repeat</keyword>
<proteinExistence type="predicted"/>
<dbReference type="PANTHER" id="PTHR45690:SF19">
    <property type="entry name" value="NACHT, LRR AND PYD DOMAINS-CONTAINING PROTEIN 3"/>
    <property type="match status" value="1"/>
</dbReference>
<dbReference type="SUPFAM" id="SSF52047">
    <property type="entry name" value="RNI-like"/>
    <property type="match status" value="1"/>
</dbReference>
<evidence type="ECO:0000313" key="5">
    <source>
        <dbReference type="Proteomes" id="UP000472274"/>
    </source>
</evidence>
<comment type="subcellular location">
    <subcellularLocation>
        <location evidence="1">Cytoplasm</location>
    </subcellularLocation>
</comment>
<dbReference type="Ensembl" id="ENSTMTT00000016545.1">
    <property type="protein sequence ID" value="ENSTMTP00000015982.1"/>
    <property type="gene ID" value="ENSTMTG00000011665.1"/>
</dbReference>
<dbReference type="Proteomes" id="UP000472274">
    <property type="component" value="Unplaced"/>
</dbReference>
<keyword evidence="5" id="KW-1185">Reference proteome</keyword>
<dbReference type="GO" id="GO:0005737">
    <property type="term" value="C:cytoplasm"/>
    <property type="evidence" value="ECO:0007669"/>
    <property type="project" value="UniProtKB-SubCell"/>
</dbReference>
<dbReference type="InterPro" id="IPR050637">
    <property type="entry name" value="NLRP_innate_immun_reg"/>
</dbReference>
<dbReference type="PANTHER" id="PTHR45690">
    <property type="entry name" value="NACHT, LRR AND PYD DOMAINS-CONTAINING PROTEIN 12"/>
    <property type="match status" value="1"/>
</dbReference>
<dbReference type="InParanoid" id="A0A674J7T5"/>
<evidence type="ECO:0000313" key="4">
    <source>
        <dbReference type="Ensembl" id="ENSTMTP00000015982.1"/>
    </source>
</evidence>
<evidence type="ECO:0000256" key="2">
    <source>
        <dbReference type="ARBA" id="ARBA00022490"/>
    </source>
</evidence>
<dbReference type="InterPro" id="IPR032675">
    <property type="entry name" value="LRR_dom_sf"/>
</dbReference>
<organism evidence="4 5">
    <name type="scientific">Terrapene triunguis</name>
    <name type="common">Three-toed box turtle</name>
    <dbReference type="NCBI Taxonomy" id="2587831"/>
    <lineage>
        <taxon>Eukaryota</taxon>
        <taxon>Metazoa</taxon>
        <taxon>Chordata</taxon>
        <taxon>Craniata</taxon>
        <taxon>Vertebrata</taxon>
        <taxon>Euteleostomi</taxon>
        <taxon>Archelosauria</taxon>
        <taxon>Testudinata</taxon>
        <taxon>Testudines</taxon>
        <taxon>Cryptodira</taxon>
        <taxon>Durocryptodira</taxon>
        <taxon>Testudinoidea</taxon>
        <taxon>Emydidae</taxon>
        <taxon>Terrapene</taxon>
    </lineage>
</organism>